<feature type="compositionally biased region" description="Basic and acidic residues" evidence="1">
    <location>
        <begin position="176"/>
        <end position="190"/>
    </location>
</feature>
<feature type="compositionally biased region" description="Polar residues" evidence="1">
    <location>
        <begin position="316"/>
        <end position="328"/>
    </location>
</feature>
<evidence type="ECO:0000313" key="2">
    <source>
        <dbReference type="EMBL" id="MEW9308333.1"/>
    </source>
</evidence>
<evidence type="ECO:0000256" key="1">
    <source>
        <dbReference type="SAM" id="MobiDB-lite"/>
    </source>
</evidence>
<feature type="region of interest" description="Disordered" evidence="1">
    <location>
        <begin position="48"/>
        <end position="108"/>
    </location>
</feature>
<dbReference type="Gene3D" id="3.30.1150.10">
    <property type="match status" value="1"/>
</dbReference>
<dbReference type="RefSeq" id="WP_367625444.1">
    <property type="nucleotide sequence ID" value="NZ_JBFNQD010000008.1"/>
</dbReference>
<dbReference type="EMBL" id="JBFNQD010000008">
    <property type="protein sequence ID" value="MEW9308333.1"/>
    <property type="molecule type" value="Genomic_DNA"/>
</dbReference>
<dbReference type="NCBIfam" id="TIGR02794">
    <property type="entry name" value="tolA_full"/>
    <property type="match status" value="1"/>
</dbReference>
<gene>
    <name evidence="2" type="primary">tolA</name>
    <name evidence="2" type="ORF">ABXS05_22450</name>
</gene>
<organism evidence="2 3">
    <name type="scientific">Labrys neptuniae</name>
    <dbReference type="NCBI Taxonomy" id="376174"/>
    <lineage>
        <taxon>Bacteria</taxon>
        <taxon>Pseudomonadati</taxon>
        <taxon>Pseudomonadota</taxon>
        <taxon>Alphaproteobacteria</taxon>
        <taxon>Hyphomicrobiales</taxon>
        <taxon>Xanthobacteraceae</taxon>
        <taxon>Labrys</taxon>
    </lineage>
</organism>
<feature type="compositionally biased region" description="Basic and acidic residues" evidence="1">
    <location>
        <begin position="196"/>
        <end position="282"/>
    </location>
</feature>
<reference evidence="2 3" key="1">
    <citation type="submission" date="2024-07" db="EMBL/GenBank/DDBJ databases">
        <title>Description of Labrys sedimenti sp. nov., isolated from a diclofenac-degrading enrichment culture.</title>
        <authorList>
            <person name="Tancsics A."/>
            <person name="Csepanyi A."/>
        </authorList>
    </citation>
    <scope>NUCLEOTIDE SEQUENCE [LARGE SCALE GENOMIC DNA]</scope>
    <source>
        <strain evidence="2 3">LMG 23578</strain>
    </source>
</reference>
<protein>
    <submittedName>
        <fullName evidence="2">Cell envelope integrity protein TolA</fullName>
    </submittedName>
</protein>
<feature type="region of interest" description="Disordered" evidence="1">
    <location>
        <begin position="176"/>
        <end position="282"/>
    </location>
</feature>
<dbReference type="Proteomes" id="UP001555786">
    <property type="component" value="Unassembled WGS sequence"/>
</dbReference>
<proteinExistence type="predicted"/>
<dbReference type="InterPro" id="IPR014161">
    <property type="entry name" value="Tol-Pal_TolA"/>
</dbReference>
<evidence type="ECO:0000313" key="3">
    <source>
        <dbReference type="Proteomes" id="UP001555786"/>
    </source>
</evidence>
<name>A0ABV3PT53_9HYPH</name>
<feature type="region of interest" description="Disordered" evidence="1">
    <location>
        <begin position="310"/>
        <end position="357"/>
    </location>
</feature>
<feature type="compositionally biased region" description="Polar residues" evidence="1">
    <location>
        <begin position="336"/>
        <end position="349"/>
    </location>
</feature>
<sequence length="455" mass="46654">MRDYGLPVSAAVHVILLGALLFAFPAAKPLDSAPAVPVDMVTPEQYDQIMKGDPTPSASGGGGQEAPQQVQAPPTPPSRDVPDAEVADTSDDAPPPAPTPKPDPKPDTQALAKLAQAAAAAEAAAKAQEQAKAAAAAKAAQAKADAVAKAAQAKAAADAAAKAQAEARAELAAKAEAAAKEAAEAERQQKLAEAAEAAKKAEADKQRKVAEAEAAKKAEADKQRKIAEAEAAKKAEAEKQRKLAEAEAAKKAEAEKQKQLADAKAKADAERQAAIDKAVADKKAEAAKQAAAAKNAKALDGVAGLLEKRKAKEGQQVASNGPATTPSKPSGRAGNTRDNVNQTGTTGRQDANAPRLSLSEQAAMGRMVEKQVTRCMPPNFGVNAGSAFAKVKLSMNSDGTLAAAPTLVNSSDAATGNALIRAIKRCITADNPLPFNPQTYAAWKEFNYTHEPGGF</sequence>
<accession>A0ABV3PT53</accession>
<keyword evidence="3" id="KW-1185">Reference proteome</keyword>
<comment type="caution">
    <text evidence="2">The sequence shown here is derived from an EMBL/GenBank/DDBJ whole genome shotgun (WGS) entry which is preliminary data.</text>
</comment>